<name>A0ABR2F965_9ROSI</name>
<protein>
    <submittedName>
        <fullName evidence="1">Uncharacterized protein</fullName>
    </submittedName>
</protein>
<accession>A0ABR2F965</accession>
<evidence type="ECO:0000313" key="2">
    <source>
        <dbReference type="Proteomes" id="UP001472677"/>
    </source>
</evidence>
<dbReference type="EMBL" id="JBBPBM010000007">
    <property type="protein sequence ID" value="KAK8574782.1"/>
    <property type="molecule type" value="Genomic_DNA"/>
</dbReference>
<proteinExistence type="predicted"/>
<dbReference type="Proteomes" id="UP001472677">
    <property type="component" value="Unassembled WGS sequence"/>
</dbReference>
<organism evidence="1 2">
    <name type="scientific">Hibiscus sabdariffa</name>
    <name type="common">roselle</name>
    <dbReference type="NCBI Taxonomy" id="183260"/>
    <lineage>
        <taxon>Eukaryota</taxon>
        <taxon>Viridiplantae</taxon>
        <taxon>Streptophyta</taxon>
        <taxon>Embryophyta</taxon>
        <taxon>Tracheophyta</taxon>
        <taxon>Spermatophyta</taxon>
        <taxon>Magnoliopsida</taxon>
        <taxon>eudicotyledons</taxon>
        <taxon>Gunneridae</taxon>
        <taxon>Pentapetalae</taxon>
        <taxon>rosids</taxon>
        <taxon>malvids</taxon>
        <taxon>Malvales</taxon>
        <taxon>Malvaceae</taxon>
        <taxon>Malvoideae</taxon>
        <taxon>Hibiscus</taxon>
    </lineage>
</organism>
<evidence type="ECO:0000313" key="1">
    <source>
        <dbReference type="EMBL" id="KAK8574782.1"/>
    </source>
</evidence>
<keyword evidence="2" id="KW-1185">Reference proteome</keyword>
<gene>
    <name evidence="1" type="ORF">V6N12_062464</name>
</gene>
<sequence>MMPPTLSLLSSRLVPDPSSYAFGKAVKPNNGGVLEDNTSTEVVDFPAVKENSTGFFVDKRKLTAFRNGGRGYKGGASEGKGVGKISLGVEDSIRDEEWLIQRLRFS</sequence>
<reference evidence="1 2" key="1">
    <citation type="journal article" date="2024" name="G3 (Bethesda)">
        <title>Genome assembly of Hibiscus sabdariffa L. provides insights into metabolisms of medicinal natural products.</title>
        <authorList>
            <person name="Kim T."/>
        </authorList>
    </citation>
    <scope>NUCLEOTIDE SEQUENCE [LARGE SCALE GENOMIC DNA]</scope>
    <source>
        <strain evidence="1">TK-2024</strain>
        <tissue evidence="1">Old leaves</tissue>
    </source>
</reference>
<comment type="caution">
    <text evidence="1">The sequence shown here is derived from an EMBL/GenBank/DDBJ whole genome shotgun (WGS) entry which is preliminary data.</text>
</comment>